<dbReference type="EMBL" id="SDMP01000010">
    <property type="protein sequence ID" value="RYR34143.1"/>
    <property type="molecule type" value="Genomic_DNA"/>
</dbReference>
<dbReference type="Proteomes" id="UP000289738">
    <property type="component" value="Chromosome A10"/>
</dbReference>
<evidence type="ECO:0000313" key="1">
    <source>
        <dbReference type="EMBL" id="RYR34143.1"/>
    </source>
</evidence>
<keyword evidence="2" id="KW-1185">Reference proteome</keyword>
<evidence type="ECO:0008006" key="3">
    <source>
        <dbReference type="Google" id="ProtNLM"/>
    </source>
</evidence>
<evidence type="ECO:0000313" key="2">
    <source>
        <dbReference type="Proteomes" id="UP000289738"/>
    </source>
</evidence>
<comment type="caution">
    <text evidence="1">The sequence shown here is derived from an EMBL/GenBank/DDBJ whole genome shotgun (WGS) entry which is preliminary data.</text>
</comment>
<dbReference type="AlphaFoldDB" id="A0A445B652"/>
<organism evidence="1 2">
    <name type="scientific">Arachis hypogaea</name>
    <name type="common">Peanut</name>
    <dbReference type="NCBI Taxonomy" id="3818"/>
    <lineage>
        <taxon>Eukaryota</taxon>
        <taxon>Viridiplantae</taxon>
        <taxon>Streptophyta</taxon>
        <taxon>Embryophyta</taxon>
        <taxon>Tracheophyta</taxon>
        <taxon>Spermatophyta</taxon>
        <taxon>Magnoliopsida</taxon>
        <taxon>eudicotyledons</taxon>
        <taxon>Gunneridae</taxon>
        <taxon>Pentapetalae</taxon>
        <taxon>rosids</taxon>
        <taxon>fabids</taxon>
        <taxon>Fabales</taxon>
        <taxon>Fabaceae</taxon>
        <taxon>Papilionoideae</taxon>
        <taxon>50 kb inversion clade</taxon>
        <taxon>dalbergioids sensu lato</taxon>
        <taxon>Dalbergieae</taxon>
        <taxon>Pterocarpus clade</taxon>
        <taxon>Arachis</taxon>
    </lineage>
</organism>
<accession>A0A445B652</accession>
<sequence>MPFLFVGVSAIVADGKFVVRMEFNSREVVIAAVKEYTIQRSVNYKVYELKPTTFYTKCIQYGTSCNYWVVTRASDLPSLKIMPNWDLGSHL</sequence>
<protein>
    <recommendedName>
        <fullName evidence="3">Transposase MuDR plant domain-containing protein</fullName>
    </recommendedName>
</protein>
<proteinExistence type="predicted"/>
<name>A0A445B652_ARAHY</name>
<reference evidence="1 2" key="1">
    <citation type="submission" date="2019-01" db="EMBL/GenBank/DDBJ databases">
        <title>Sequencing of cultivated peanut Arachis hypogaea provides insights into genome evolution and oil improvement.</title>
        <authorList>
            <person name="Chen X."/>
        </authorList>
    </citation>
    <scope>NUCLEOTIDE SEQUENCE [LARGE SCALE GENOMIC DNA]</scope>
    <source>
        <strain evidence="2">cv. Fuhuasheng</strain>
        <tissue evidence="1">Leaves</tissue>
    </source>
</reference>
<gene>
    <name evidence="1" type="ORF">Ahy_A10g048871</name>
</gene>